<dbReference type="eggNOG" id="COG2608">
    <property type="taxonomic scope" value="Bacteria"/>
</dbReference>
<dbReference type="Gene3D" id="3.30.70.100">
    <property type="match status" value="1"/>
</dbReference>
<dbReference type="Proteomes" id="UP000003835">
    <property type="component" value="Unassembled WGS sequence"/>
</dbReference>
<sequence length="62" mass="6656">MKFNVPSIACDACAKTISEGIRTHEPEAKVDVDVANKTVSVETEASQESIKQVITSVGHQVE</sequence>
<dbReference type="STRING" id="118168.MC7420_3293"/>
<evidence type="ECO:0000256" key="1">
    <source>
        <dbReference type="ARBA" id="ARBA00022723"/>
    </source>
</evidence>
<keyword evidence="1" id="KW-0479">Metal-binding</keyword>
<evidence type="ECO:0000313" key="4">
    <source>
        <dbReference type="Proteomes" id="UP000003835"/>
    </source>
</evidence>
<feature type="domain" description="HMA" evidence="2">
    <location>
        <begin position="1"/>
        <end position="62"/>
    </location>
</feature>
<dbReference type="PROSITE" id="PS50846">
    <property type="entry name" value="HMA_2"/>
    <property type="match status" value="1"/>
</dbReference>
<protein>
    <recommendedName>
        <fullName evidence="2">HMA domain-containing protein</fullName>
    </recommendedName>
</protein>
<dbReference type="InterPro" id="IPR036163">
    <property type="entry name" value="HMA_dom_sf"/>
</dbReference>
<reference evidence="3 4" key="1">
    <citation type="submission" date="2008-07" db="EMBL/GenBank/DDBJ databases">
        <authorList>
            <person name="Tandeau de Marsac N."/>
            <person name="Ferriera S."/>
            <person name="Johnson J."/>
            <person name="Kravitz S."/>
            <person name="Beeson K."/>
            <person name="Sutton G."/>
            <person name="Rogers Y.-H."/>
            <person name="Friedman R."/>
            <person name="Frazier M."/>
            <person name="Venter J.C."/>
        </authorList>
    </citation>
    <scope>NUCLEOTIDE SEQUENCE [LARGE SCALE GENOMIC DNA]</scope>
    <source>
        <strain evidence="3 4">PCC 7420</strain>
    </source>
</reference>
<dbReference type="GO" id="GO:0046872">
    <property type="term" value="F:metal ion binding"/>
    <property type="evidence" value="ECO:0007669"/>
    <property type="project" value="UniProtKB-KW"/>
</dbReference>
<evidence type="ECO:0000313" key="3">
    <source>
        <dbReference type="EMBL" id="EDX72847.1"/>
    </source>
</evidence>
<dbReference type="CDD" id="cd00371">
    <property type="entry name" value="HMA"/>
    <property type="match status" value="1"/>
</dbReference>
<accession>B4VZ15</accession>
<evidence type="ECO:0000259" key="2">
    <source>
        <dbReference type="PROSITE" id="PS50846"/>
    </source>
</evidence>
<dbReference type="InterPro" id="IPR006121">
    <property type="entry name" value="HMA_dom"/>
</dbReference>
<name>B4VZ15_9CYAN</name>
<dbReference type="EMBL" id="DS989861">
    <property type="protein sequence ID" value="EDX72847.1"/>
    <property type="molecule type" value="Genomic_DNA"/>
</dbReference>
<proteinExistence type="predicted"/>
<gene>
    <name evidence="3" type="ORF">MC7420_3293</name>
</gene>
<dbReference type="AlphaFoldDB" id="B4VZ15"/>
<organism evidence="3 4">
    <name type="scientific">Coleofasciculus chthonoplastes PCC 7420</name>
    <dbReference type="NCBI Taxonomy" id="118168"/>
    <lineage>
        <taxon>Bacteria</taxon>
        <taxon>Bacillati</taxon>
        <taxon>Cyanobacteriota</taxon>
        <taxon>Cyanophyceae</taxon>
        <taxon>Coleofasciculales</taxon>
        <taxon>Coleofasciculaceae</taxon>
        <taxon>Coleofasciculus</taxon>
    </lineage>
</organism>
<keyword evidence="4" id="KW-1185">Reference proteome</keyword>
<dbReference type="Pfam" id="PF00403">
    <property type="entry name" value="HMA"/>
    <property type="match status" value="1"/>
</dbReference>
<dbReference type="SUPFAM" id="SSF55008">
    <property type="entry name" value="HMA, heavy metal-associated domain"/>
    <property type="match status" value="1"/>
</dbReference>
<dbReference type="RefSeq" id="WP_006103988.1">
    <property type="nucleotide sequence ID" value="NZ_DS989861.1"/>
</dbReference>
<dbReference type="PROSITE" id="PS01047">
    <property type="entry name" value="HMA_1"/>
    <property type="match status" value="1"/>
</dbReference>
<dbReference type="HOGENOM" id="CLU_134973_5_2_3"/>
<dbReference type="InterPro" id="IPR017969">
    <property type="entry name" value="Heavy-metal-associated_CS"/>
</dbReference>